<dbReference type="CDD" id="cd08501">
    <property type="entry name" value="PBP2_Lpqw"/>
    <property type="match status" value="1"/>
</dbReference>
<dbReference type="PIRSF" id="PIRSF002741">
    <property type="entry name" value="MppA"/>
    <property type="match status" value="1"/>
</dbReference>
<proteinExistence type="predicted"/>
<dbReference type="GO" id="GO:0015833">
    <property type="term" value="P:peptide transport"/>
    <property type="evidence" value="ECO:0007669"/>
    <property type="project" value="TreeGrafter"/>
</dbReference>
<dbReference type="PANTHER" id="PTHR30290">
    <property type="entry name" value="PERIPLASMIC BINDING COMPONENT OF ABC TRANSPORTER"/>
    <property type="match status" value="1"/>
</dbReference>
<dbReference type="InterPro" id="IPR000914">
    <property type="entry name" value="SBP_5_dom"/>
</dbReference>
<keyword evidence="4" id="KW-1185">Reference proteome</keyword>
<dbReference type="RefSeq" id="WP_183649223.1">
    <property type="nucleotide sequence ID" value="NZ_BAAAXX010000039.1"/>
</dbReference>
<sequence>MSSARRAGRFLAAATGAAILLTACGAADNAPAADPSTAPSAPASGAANASTITHTFEQEISSYNAETAEEYSSKNHIVLNRIQTDFWHFGADGSVQPDKDMGSYEKTSDDPLTVKYTINPNAVWSDGNAIACDDVMLTYAVASGKFPEFSYISTDTWDKIKMPDCAIGDKEVTLNYTKSYGDWAAANLIQLPAHIVAQQGGLSEQEMFDAIKAEDHGKLKKAAEFFNKGWIFNGKLPDKALIPSSGQYVIDSYSPGQSITLAANDKYWGEKAKTEKIVIRFIAQDQQVQALQNGETNIIEPQSNPDILAQVEALQNVTVKTGEQFLYDHLDFNFNKGPFKDAKLRQAFAACTPRQQIVDNLIKPQNPNAAPMNVRNIAPFQPGYAEAVKFAGAEKYNTVDLEGAKKLVADSGVKTPIKVNIGYNQPNPRRTQVVELIKASCDQAGFEVTDTGSEKFFDDAGDLANGNFDIALFGWAGSSLNSGWTSTYYTPKKCTPSAKGNNKGCYSNKEYDKLADQILSETDPSKVAPLIQQVEKILWDDLATIPLYSQPALSAWSSNIQNVQPNPSQASITWNMHQWAAQ</sequence>
<dbReference type="Gene3D" id="3.10.105.10">
    <property type="entry name" value="Dipeptide-binding Protein, Domain 3"/>
    <property type="match status" value="1"/>
</dbReference>
<dbReference type="Gene3D" id="3.40.190.10">
    <property type="entry name" value="Periplasmic binding protein-like II"/>
    <property type="match status" value="1"/>
</dbReference>
<dbReference type="Pfam" id="PF00496">
    <property type="entry name" value="SBP_bac_5"/>
    <property type="match status" value="1"/>
</dbReference>
<dbReference type="GO" id="GO:0042597">
    <property type="term" value="C:periplasmic space"/>
    <property type="evidence" value="ECO:0007669"/>
    <property type="project" value="UniProtKB-ARBA"/>
</dbReference>
<feature type="signal peptide" evidence="1">
    <location>
        <begin position="1"/>
        <end position="32"/>
    </location>
</feature>
<name>A0A7W5VHK7_9ACTN</name>
<dbReference type="GO" id="GO:1904680">
    <property type="term" value="F:peptide transmembrane transporter activity"/>
    <property type="evidence" value="ECO:0007669"/>
    <property type="project" value="TreeGrafter"/>
</dbReference>
<dbReference type="PROSITE" id="PS51257">
    <property type="entry name" value="PROKAR_LIPOPROTEIN"/>
    <property type="match status" value="1"/>
</dbReference>
<feature type="domain" description="Solute-binding protein family 5" evidence="2">
    <location>
        <begin position="105"/>
        <end position="484"/>
    </location>
</feature>
<organism evidence="3 4">
    <name type="scientific">Nonomuraea dietziae</name>
    <dbReference type="NCBI Taxonomy" id="65515"/>
    <lineage>
        <taxon>Bacteria</taxon>
        <taxon>Bacillati</taxon>
        <taxon>Actinomycetota</taxon>
        <taxon>Actinomycetes</taxon>
        <taxon>Streptosporangiales</taxon>
        <taxon>Streptosporangiaceae</taxon>
        <taxon>Nonomuraea</taxon>
    </lineage>
</organism>
<dbReference type="InterPro" id="IPR039424">
    <property type="entry name" value="SBP_5"/>
</dbReference>
<dbReference type="GeneID" id="95390224"/>
<reference evidence="3 4" key="1">
    <citation type="submission" date="2020-08" db="EMBL/GenBank/DDBJ databases">
        <title>Sequencing the genomes of 1000 actinobacteria strains.</title>
        <authorList>
            <person name="Klenk H.-P."/>
        </authorList>
    </citation>
    <scope>NUCLEOTIDE SEQUENCE [LARGE SCALE GENOMIC DNA]</scope>
    <source>
        <strain evidence="3 4">DSM 44320</strain>
    </source>
</reference>
<accession>A0A7W5VHK7</accession>
<dbReference type="EMBL" id="JACIBV010000001">
    <property type="protein sequence ID" value="MBB3727952.1"/>
    <property type="molecule type" value="Genomic_DNA"/>
</dbReference>
<dbReference type="InterPro" id="IPR030678">
    <property type="entry name" value="Peptide/Ni-bd"/>
</dbReference>
<dbReference type="PANTHER" id="PTHR30290:SF65">
    <property type="entry name" value="MONOACYL PHOSPHATIDYLINOSITOL TETRAMANNOSIDE-BINDING PROTEIN LPQW-RELATED"/>
    <property type="match status" value="1"/>
</dbReference>
<protein>
    <submittedName>
        <fullName evidence="3">Peptide/nickel transport system substrate-binding protein</fullName>
    </submittedName>
</protein>
<evidence type="ECO:0000313" key="4">
    <source>
        <dbReference type="Proteomes" id="UP000579945"/>
    </source>
</evidence>
<comment type="caution">
    <text evidence="3">The sequence shown here is derived from an EMBL/GenBank/DDBJ whole genome shotgun (WGS) entry which is preliminary data.</text>
</comment>
<evidence type="ECO:0000313" key="3">
    <source>
        <dbReference type="EMBL" id="MBB3727952.1"/>
    </source>
</evidence>
<dbReference type="GO" id="GO:0043190">
    <property type="term" value="C:ATP-binding cassette (ABC) transporter complex"/>
    <property type="evidence" value="ECO:0007669"/>
    <property type="project" value="InterPro"/>
</dbReference>
<evidence type="ECO:0000256" key="1">
    <source>
        <dbReference type="SAM" id="SignalP"/>
    </source>
</evidence>
<keyword evidence="1" id="KW-0732">Signal</keyword>
<feature type="chain" id="PRO_5031402407" evidence="1">
    <location>
        <begin position="33"/>
        <end position="582"/>
    </location>
</feature>
<evidence type="ECO:0000259" key="2">
    <source>
        <dbReference type="Pfam" id="PF00496"/>
    </source>
</evidence>
<dbReference type="Proteomes" id="UP000579945">
    <property type="component" value="Unassembled WGS sequence"/>
</dbReference>
<dbReference type="SUPFAM" id="SSF53850">
    <property type="entry name" value="Periplasmic binding protein-like II"/>
    <property type="match status" value="1"/>
</dbReference>
<gene>
    <name evidence="3" type="ORF">FHR33_003812</name>
</gene>
<dbReference type="AlphaFoldDB" id="A0A7W5VHK7"/>